<evidence type="ECO:0000313" key="4">
    <source>
        <dbReference type="Proteomes" id="UP000053411"/>
    </source>
</evidence>
<evidence type="ECO:0000313" key="3">
    <source>
        <dbReference type="EMBL" id="KIY02080.1"/>
    </source>
</evidence>
<dbReference type="Gene3D" id="2.160.20.10">
    <property type="entry name" value="Single-stranded right-handed beta-helix, Pectin lyase-like"/>
    <property type="match status" value="2"/>
</dbReference>
<evidence type="ECO:0000259" key="2">
    <source>
        <dbReference type="Pfam" id="PF12708"/>
    </source>
</evidence>
<dbReference type="InterPro" id="IPR011050">
    <property type="entry name" value="Pectin_lyase_fold/virulence"/>
</dbReference>
<dbReference type="GeneID" id="27707964"/>
<feature type="domain" description="Rhamnogalacturonase A/B/Epimerase-like pectate lyase" evidence="2">
    <location>
        <begin position="423"/>
        <end position="485"/>
    </location>
</feature>
<dbReference type="Proteomes" id="UP000053411">
    <property type="component" value="Unassembled WGS sequence"/>
</dbReference>
<dbReference type="InterPro" id="IPR039279">
    <property type="entry name" value="QRT3-like"/>
</dbReference>
<dbReference type="VEuPathDB" id="FungiDB:Z520_02218"/>
<dbReference type="Pfam" id="PF12708">
    <property type="entry name" value="Pect-lyase_RHGA_epim"/>
    <property type="match status" value="2"/>
</dbReference>
<dbReference type="SUPFAM" id="SSF51126">
    <property type="entry name" value="Pectin lyase-like"/>
    <property type="match status" value="2"/>
</dbReference>
<keyword evidence="4" id="KW-1185">Reference proteome</keyword>
<keyword evidence="1" id="KW-0732">Signal</keyword>
<name>A0A0D2KF83_9EURO</name>
<dbReference type="STRING" id="1442371.A0A0D2KF83"/>
<dbReference type="PANTHER" id="PTHR33928:SF2">
    <property type="entry name" value="PECTATE LYASE SUPERFAMILY PROTEIN DOMAIN-CONTAINING PROTEIN-RELATED"/>
    <property type="match status" value="1"/>
</dbReference>
<proteinExistence type="predicted"/>
<feature type="signal peptide" evidence="1">
    <location>
        <begin position="1"/>
        <end position="19"/>
    </location>
</feature>
<feature type="chain" id="PRO_5002256877" description="Rhamnogalacturonase A/B/Epimerase-like pectate lyase domain-containing protein" evidence="1">
    <location>
        <begin position="20"/>
        <end position="801"/>
    </location>
</feature>
<accession>A0A0D2KF83</accession>
<dbReference type="CDD" id="cd23668">
    <property type="entry name" value="GH55_beta13glucanase-like"/>
    <property type="match status" value="1"/>
</dbReference>
<sequence>MASYLILVLCSLYISVSSASQDQYAQSPLNPISIEDIVSPSSNPTNACPYWLEDIPHQGIAAFNPHSSSYHVFRNVKDYGAKGDGVTDETASINLAIKSGDRCDPESCKSSTTTPAVVYFPAGTYMISSSISDYYYTQLIGNPNCMPTLRASRNFTDSTLIDTNFNNRYNATNVFWRQIRNLNIDMTLIAPAKEVTGLKWTASQSTSLQNLRFLMSDAHGTRQTGLYIPEGSGGFLGDLVFHGGRQAAAIGNQQFTMRNLTFYNAGTAINNTWDWSWTYQDINIINCSIGIDMSWGGPRKIDQGVGSVTLLDSSITDTRVGIRTSYNTHPQKPAEGSLVLENIKLKKVDVAVQGLSGPILSGTKGSTTLAIAGWREGNTYTSTGVKKLQGPVSPNTRPASLMSGDKYYVRSKPQYETFPLSQFVSARSIGCRGDGVTDDTAALQAAILASAFSRKILFIDHGTYKVSATVYIPAGARIVGESYSVIMGSGGWFANMNQPFPVLRIGQPGEKGSVELSDLVVSTQASAPGAILMEYNLASPSNSPSGMWDVHARIGGFAGSDLSLKQCPKTPQNRTPPTPINTNCIAAYMTMHLTKSSSGLYLENVWLWVADHDLDDPGQRQITIYAGRGLYDESSLGNFWLVGTASEHHTLYQYQFANTQNVFMGLIQTETAYYQPNPPAYLPFPVNPALRDPNYAAICNSTTFPSSNCSAYALRILNSSSILTYGAGLYSFFSDYGQACLITSSCQPAIFSLEGSLSNIGVYNLNTVGTQNLIVRDGKALVMKTMSTISGFTDTLALFRI</sequence>
<dbReference type="AlphaFoldDB" id="A0A0D2KF83"/>
<dbReference type="FunFam" id="2.160.20.10:FF:000023">
    <property type="entry name" value="Exo-beta-1,3-glucanase Exg0"/>
    <property type="match status" value="1"/>
</dbReference>
<protein>
    <recommendedName>
        <fullName evidence="2">Rhamnogalacturonase A/B/Epimerase-like pectate lyase domain-containing protein</fullName>
    </recommendedName>
</protein>
<dbReference type="InterPro" id="IPR024535">
    <property type="entry name" value="RHGA/B-epi-like_pectate_lyase"/>
</dbReference>
<dbReference type="EMBL" id="KN848064">
    <property type="protein sequence ID" value="KIY02080.1"/>
    <property type="molecule type" value="Genomic_DNA"/>
</dbReference>
<dbReference type="PANTHER" id="PTHR33928">
    <property type="entry name" value="POLYGALACTURONASE QRT3"/>
    <property type="match status" value="1"/>
</dbReference>
<dbReference type="OrthoDB" id="1046782at2759"/>
<organism evidence="3 4">
    <name type="scientific">Fonsecaea multimorphosa CBS 102226</name>
    <dbReference type="NCBI Taxonomy" id="1442371"/>
    <lineage>
        <taxon>Eukaryota</taxon>
        <taxon>Fungi</taxon>
        <taxon>Dikarya</taxon>
        <taxon>Ascomycota</taxon>
        <taxon>Pezizomycotina</taxon>
        <taxon>Eurotiomycetes</taxon>
        <taxon>Chaetothyriomycetidae</taxon>
        <taxon>Chaetothyriales</taxon>
        <taxon>Herpotrichiellaceae</taxon>
        <taxon>Fonsecaea</taxon>
    </lineage>
</organism>
<dbReference type="RefSeq" id="XP_016636202.1">
    <property type="nucleotide sequence ID" value="XM_016772732.1"/>
</dbReference>
<dbReference type="GO" id="GO:0004650">
    <property type="term" value="F:polygalacturonase activity"/>
    <property type="evidence" value="ECO:0007669"/>
    <property type="project" value="InterPro"/>
</dbReference>
<gene>
    <name evidence="3" type="ORF">Z520_02218</name>
</gene>
<evidence type="ECO:0000256" key="1">
    <source>
        <dbReference type="SAM" id="SignalP"/>
    </source>
</evidence>
<dbReference type="InterPro" id="IPR012334">
    <property type="entry name" value="Pectin_lyas_fold"/>
</dbReference>
<reference evidence="3 4" key="1">
    <citation type="submission" date="2015-01" db="EMBL/GenBank/DDBJ databases">
        <title>The Genome Sequence of Fonsecaea multimorphosa CBS 102226.</title>
        <authorList>
            <consortium name="The Broad Institute Genomics Platform"/>
            <person name="Cuomo C."/>
            <person name="de Hoog S."/>
            <person name="Gorbushina A."/>
            <person name="Stielow B."/>
            <person name="Teixiera M."/>
            <person name="Abouelleil A."/>
            <person name="Chapman S.B."/>
            <person name="Priest M."/>
            <person name="Young S.K."/>
            <person name="Wortman J."/>
            <person name="Nusbaum C."/>
            <person name="Birren B."/>
        </authorList>
    </citation>
    <scope>NUCLEOTIDE SEQUENCE [LARGE SCALE GENOMIC DNA]</scope>
    <source>
        <strain evidence="3 4">CBS 102226</strain>
    </source>
</reference>
<feature type="domain" description="Rhamnogalacturonase A/B/Epimerase-like pectate lyase" evidence="2">
    <location>
        <begin position="73"/>
        <end position="292"/>
    </location>
</feature>